<evidence type="ECO:0000313" key="1">
    <source>
        <dbReference type="EMBL" id="TFK63631.1"/>
    </source>
</evidence>
<name>A0ACD3ADK1_9AGAR</name>
<dbReference type="Proteomes" id="UP000308600">
    <property type="component" value="Unassembled WGS sequence"/>
</dbReference>
<proteinExistence type="predicted"/>
<sequence length="183" mass="20257">MLLSAPRPEWLPPPSTIIWITCTELNFNFTEEFVAEPGFVIRTPGGNVTEGAIAQIQRAIETGGDFRICVLGHLGCELLPQNIVASDIAEQAIVHHDAEWKRPIFAHLINQTGVLSRWWVEGISGRPARLSSEQLFEVIPGATFRVAFLALVLIIRLHHRSEIIDSHNMFPVDPVAAPQGPSQ</sequence>
<reference evidence="1 2" key="1">
    <citation type="journal article" date="2019" name="Nat. Ecol. Evol.">
        <title>Megaphylogeny resolves global patterns of mushroom evolution.</title>
        <authorList>
            <person name="Varga T."/>
            <person name="Krizsan K."/>
            <person name="Foldi C."/>
            <person name="Dima B."/>
            <person name="Sanchez-Garcia M."/>
            <person name="Sanchez-Ramirez S."/>
            <person name="Szollosi G.J."/>
            <person name="Szarkandi J.G."/>
            <person name="Papp V."/>
            <person name="Albert L."/>
            <person name="Andreopoulos W."/>
            <person name="Angelini C."/>
            <person name="Antonin V."/>
            <person name="Barry K.W."/>
            <person name="Bougher N.L."/>
            <person name="Buchanan P."/>
            <person name="Buyck B."/>
            <person name="Bense V."/>
            <person name="Catcheside P."/>
            <person name="Chovatia M."/>
            <person name="Cooper J."/>
            <person name="Damon W."/>
            <person name="Desjardin D."/>
            <person name="Finy P."/>
            <person name="Geml J."/>
            <person name="Haridas S."/>
            <person name="Hughes K."/>
            <person name="Justo A."/>
            <person name="Karasinski D."/>
            <person name="Kautmanova I."/>
            <person name="Kiss B."/>
            <person name="Kocsube S."/>
            <person name="Kotiranta H."/>
            <person name="LaButti K.M."/>
            <person name="Lechner B.E."/>
            <person name="Liimatainen K."/>
            <person name="Lipzen A."/>
            <person name="Lukacs Z."/>
            <person name="Mihaltcheva S."/>
            <person name="Morgado L.N."/>
            <person name="Niskanen T."/>
            <person name="Noordeloos M.E."/>
            <person name="Ohm R.A."/>
            <person name="Ortiz-Santana B."/>
            <person name="Ovrebo C."/>
            <person name="Racz N."/>
            <person name="Riley R."/>
            <person name="Savchenko A."/>
            <person name="Shiryaev A."/>
            <person name="Soop K."/>
            <person name="Spirin V."/>
            <person name="Szebenyi C."/>
            <person name="Tomsovsky M."/>
            <person name="Tulloss R.E."/>
            <person name="Uehling J."/>
            <person name="Grigoriev I.V."/>
            <person name="Vagvolgyi C."/>
            <person name="Papp T."/>
            <person name="Martin F.M."/>
            <person name="Miettinen O."/>
            <person name="Hibbett D.S."/>
            <person name="Nagy L.G."/>
        </authorList>
    </citation>
    <scope>NUCLEOTIDE SEQUENCE [LARGE SCALE GENOMIC DNA]</scope>
    <source>
        <strain evidence="1 2">NL-1719</strain>
    </source>
</reference>
<organism evidence="1 2">
    <name type="scientific">Pluteus cervinus</name>
    <dbReference type="NCBI Taxonomy" id="181527"/>
    <lineage>
        <taxon>Eukaryota</taxon>
        <taxon>Fungi</taxon>
        <taxon>Dikarya</taxon>
        <taxon>Basidiomycota</taxon>
        <taxon>Agaricomycotina</taxon>
        <taxon>Agaricomycetes</taxon>
        <taxon>Agaricomycetidae</taxon>
        <taxon>Agaricales</taxon>
        <taxon>Pluteineae</taxon>
        <taxon>Pluteaceae</taxon>
        <taxon>Pluteus</taxon>
    </lineage>
</organism>
<protein>
    <submittedName>
        <fullName evidence="1">Uncharacterized protein</fullName>
    </submittedName>
</protein>
<evidence type="ECO:0000313" key="2">
    <source>
        <dbReference type="Proteomes" id="UP000308600"/>
    </source>
</evidence>
<dbReference type="EMBL" id="ML208513">
    <property type="protein sequence ID" value="TFK63631.1"/>
    <property type="molecule type" value="Genomic_DNA"/>
</dbReference>
<accession>A0ACD3ADK1</accession>
<gene>
    <name evidence="1" type="ORF">BDN72DRAFT_902248</name>
</gene>
<keyword evidence="2" id="KW-1185">Reference proteome</keyword>